<gene>
    <name evidence="7" type="ORF">XJ32_10280</name>
    <name evidence="8" type="ORF">XJ32_10355</name>
</gene>
<evidence type="ECO:0000256" key="2">
    <source>
        <dbReference type="ARBA" id="ARBA00022670"/>
    </source>
</evidence>
<sequence length="294" mass="32722">MQIFHVLWKGIKGIFDFINTYFKVVVLLLIVLFLATLASDEEIESKPNLAKLYLNFPIYESESFAAQIEAIKKNDDIKGVLLLIDSPGGAVGASIEIADMIKELNEKIPVVAYTQSLMASGSYYAGMYAHSIYANRGALVGSIGVIFSAPNFEEAMDKIGIKMQGVSAGEYKEIGSITRKWKNTEKEFINNLTQEQYKMFYSDVIAARGERLKAKNHLDFAEGKIFSASNALKLGLIDGVNSMSEVEKILQNLSGVEEIVWLKKDKMEVLLDKLTDSIATKAQSIFMPKFMWGV</sequence>
<dbReference type="RefSeq" id="WP_077389581.1">
    <property type="nucleotide sequence ID" value="NZ_CP019645.1"/>
</dbReference>
<dbReference type="Pfam" id="PF01343">
    <property type="entry name" value="Peptidase_S49"/>
    <property type="match status" value="1"/>
</dbReference>
<feature type="transmembrane region" description="Helical" evidence="5">
    <location>
        <begin position="21"/>
        <end position="39"/>
    </location>
</feature>
<reference evidence="8 9" key="1">
    <citation type="submission" date="2017-02" db="EMBL/GenBank/DDBJ databases">
        <title>Whole genome sequencing of Helicobacter bilis strain AAQJH.</title>
        <authorList>
            <person name="Conlan S."/>
            <person name="Thomas P.J."/>
            <person name="Mullikin J."/>
            <person name="Palmore T.N."/>
            <person name="Frank K.M."/>
            <person name="Segre J.A."/>
        </authorList>
    </citation>
    <scope>NUCLEOTIDE SEQUENCE [LARGE SCALE GENOMIC DNA]</scope>
    <source>
        <strain evidence="8 9">AAQJH</strain>
    </source>
</reference>
<name>A0A1Q2LJ80_9HELI</name>
<dbReference type="Gene3D" id="3.90.226.10">
    <property type="entry name" value="2-enoyl-CoA Hydratase, Chain A, domain 1"/>
    <property type="match status" value="1"/>
</dbReference>
<keyword evidence="5" id="KW-0812">Transmembrane</keyword>
<protein>
    <submittedName>
        <fullName evidence="8">Endopeptidase IV</fullName>
    </submittedName>
</protein>
<dbReference type="InterPro" id="IPR047272">
    <property type="entry name" value="S49_SppA_C"/>
</dbReference>
<dbReference type="EMBL" id="CP019645">
    <property type="protein sequence ID" value="AQQ60425.1"/>
    <property type="molecule type" value="Genomic_DNA"/>
</dbReference>
<evidence type="ECO:0000313" key="7">
    <source>
        <dbReference type="EMBL" id="AQQ60415.1"/>
    </source>
</evidence>
<dbReference type="GO" id="GO:0006508">
    <property type="term" value="P:proteolysis"/>
    <property type="evidence" value="ECO:0007669"/>
    <property type="project" value="UniProtKB-KW"/>
</dbReference>
<evidence type="ECO:0000256" key="1">
    <source>
        <dbReference type="ARBA" id="ARBA00008683"/>
    </source>
</evidence>
<keyword evidence="5" id="KW-1133">Transmembrane helix</keyword>
<dbReference type="InterPro" id="IPR004635">
    <property type="entry name" value="Pept_S49_SppA"/>
</dbReference>
<evidence type="ECO:0000256" key="3">
    <source>
        <dbReference type="ARBA" id="ARBA00022801"/>
    </source>
</evidence>
<dbReference type="KEGG" id="hbl:XJ32_10355"/>
<keyword evidence="5" id="KW-0472">Membrane</keyword>
<dbReference type="AlphaFoldDB" id="A0A1Q2LJ80"/>
<evidence type="ECO:0000313" key="9">
    <source>
        <dbReference type="Proteomes" id="UP000188298"/>
    </source>
</evidence>
<dbReference type="CDD" id="cd07023">
    <property type="entry name" value="S49_Sppa_N_C"/>
    <property type="match status" value="1"/>
</dbReference>
<dbReference type="InterPro" id="IPR029045">
    <property type="entry name" value="ClpP/crotonase-like_dom_sf"/>
</dbReference>
<dbReference type="Gene3D" id="6.20.330.10">
    <property type="match status" value="1"/>
</dbReference>
<dbReference type="PANTHER" id="PTHR42987:SF7">
    <property type="entry name" value="SIGNAL PEPTIDE PEPTIDASE SPPA-RELATED"/>
    <property type="match status" value="1"/>
</dbReference>
<evidence type="ECO:0000313" key="8">
    <source>
        <dbReference type="EMBL" id="AQQ60425.1"/>
    </source>
</evidence>
<dbReference type="NCBIfam" id="TIGR00706">
    <property type="entry name" value="SppA_dom"/>
    <property type="match status" value="1"/>
</dbReference>
<keyword evidence="4" id="KW-0720">Serine protease</keyword>
<dbReference type="Proteomes" id="UP000188298">
    <property type="component" value="Chromosome"/>
</dbReference>
<dbReference type="InterPro" id="IPR002142">
    <property type="entry name" value="Peptidase_S49"/>
</dbReference>
<dbReference type="GO" id="GO:0008236">
    <property type="term" value="F:serine-type peptidase activity"/>
    <property type="evidence" value="ECO:0007669"/>
    <property type="project" value="UniProtKB-KW"/>
</dbReference>
<feature type="domain" description="Peptidase S49" evidence="6">
    <location>
        <begin position="103"/>
        <end position="256"/>
    </location>
</feature>
<keyword evidence="2" id="KW-0645">Protease</keyword>
<keyword evidence="3" id="KW-0378">Hydrolase</keyword>
<dbReference type="EMBL" id="CP019645">
    <property type="protein sequence ID" value="AQQ60415.1"/>
    <property type="molecule type" value="Genomic_DNA"/>
</dbReference>
<dbReference type="SUPFAM" id="SSF52096">
    <property type="entry name" value="ClpP/crotonase"/>
    <property type="match status" value="1"/>
</dbReference>
<evidence type="ECO:0000259" key="6">
    <source>
        <dbReference type="Pfam" id="PF01343"/>
    </source>
</evidence>
<evidence type="ECO:0000256" key="5">
    <source>
        <dbReference type="SAM" id="Phobius"/>
    </source>
</evidence>
<evidence type="ECO:0000256" key="4">
    <source>
        <dbReference type="ARBA" id="ARBA00022825"/>
    </source>
</evidence>
<dbReference type="KEGG" id="hbl:XJ32_10280"/>
<organism evidence="8 9">
    <name type="scientific">Helicobacter bilis</name>
    <dbReference type="NCBI Taxonomy" id="37372"/>
    <lineage>
        <taxon>Bacteria</taxon>
        <taxon>Pseudomonadati</taxon>
        <taxon>Campylobacterota</taxon>
        <taxon>Epsilonproteobacteria</taxon>
        <taxon>Campylobacterales</taxon>
        <taxon>Helicobacteraceae</taxon>
        <taxon>Helicobacter</taxon>
    </lineage>
</organism>
<proteinExistence type="inferred from homology"/>
<comment type="similarity">
    <text evidence="1">Belongs to the peptidase S49 family.</text>
</comment>
<dbReference type="PANTHER" id="PTHR42987">
    <property type="entry name" value="PEPTIDASE S49"/>
    <property type="match status" value="1"/>
</dbReference>
<accession>A0A1Q2LJ80</accession>